<evidence type="ECO:0000256" key="13">
    <source>
        <dbReference type="ARBA" id="ARBA00023136"/>
    </source>
</evidence>
<evidence type="ECO:0000256" key="5">
    <source>
        <dbReference type="ARBA" id="ARBA00022703"/>
    </source>
</evidence>
<dbReference type="GO" id="GO:0006417">
    <property type="term" value="P:regulation of translation"/>
    <property type="evidence" value="ECO:0007669"/>
    <property type="project" value="UniProtKB-KW"/>
</dbReference>
<dbReference type="Pfam" id="PF10488">
    <property type="entry name" value="PP1c_bdg"/>
    <property type="match status" value="1"/>
</dbReference>
<evidence type="ECO:0000256" key="7">
    <source>
        <dbReference type="ARBA" id="ARBA00022787"/>
    </source>
</evidence>
<evidence type="ECO:0000256" key="3">
    <source>
        <dbReference type="ARBA" id="ARBA00010161"/>
    </source>
</evidence>
<gene>
    <name evidence="20" type="primary">PPP1R15A</name>
</gene>
<keyword evidence="11" id="KW-0346">Stress response</keyword>
<keyword evidence="4" id="KW-0597">Phosphoprotein</keyword>
<keyword evidence="9" id="KW-0832">Ubl conjugation</keyword>
<dbReference type="GO" id="GO:0034976">
    <property type="term" value="P:response to endoplasmic reticulum stress"/>
    <property type="evidence" value="ECO:0007669"/>
    <property type="project" value="TreeGrafter"/>
</dbReference>
<dbReference type="GeneID" id="129338791"/>
<accession>A0AA97K0S5</accession>
<evidence type="ECO:0000256" key="2">
    <source>
        <dbReference type="ARBA" id="ARBA00004570"/>
    </source>
</evidence>
<dbReference type="RefSeq" id="XP_054849250.1">
    <property type="nucleotide sequence ID" value="XM_054993275.1"/>
</dbReference>
<feature type="domain" description="Protein phosphatase 1 regulatory subunit 15A/B C-terminal" evidence="18">
    <location>
        <begin position="470"/>
        <end position="552"/>
    </location>
</feature>
<keyword evidence="5" id="KW-0053">Apoptosis</keyword>
<keyword evidence="8" id="KW-0256">Endoplasmic reticulum</keyword>
<evidence type="ECO:0000256" key="11">
    <source>
        <dbReference type="ARBA" id="ARBA00023016"/>
    </source>
</evidence>
<dbReference type="GO" id="GO:0005789">
    <property type="term" value="C:endoplasmic reticulum membrane"/>
    <property type="evidence" value="ECO:0007669"/>
    <property type="project" value="UniProtKB-SubCell"/>
</dbReference>
<dbReference type="InterPro" id="IPR051254">
    <property type="entry name" value="PPP1R15"/>
</dbReference>
<feature type="region of interest" description="Disordered" evidence="17">
    <location>
        <begin position="335"/>
        <end position="358"/>
    </location>
</feature>
<comment type="subunit">
    <text evidence="16">Interacts with PPP1CA. Interacts with EIF2S1. Interacts with PCNA. Interacts with LYN and KMT2A/MLL1. Interacts with PPP1R1A and SMARCB1. Interacts with SMAD7. Interacts with BAG1. Interacts with NOX4.</text>
</comment>
<evidence type="ECO:0000256" key="17">
    <source>
        <dbReference type="SAM" id="MobiDB-lite"/>
    </source>
</evidence>
<evidence type="ECO:0000259" key="18">
    <source>
        <dbReference type="Pfam" id="PF10488"/>
    </source>
</evidence>
<name>A0AA97K0S5_EUBMA</name>
<evidence type="ECO:0000256" key="12">
    <source>
        <dbReference type="ARBA" id="ARBA00023128"/>
    </source>
</evidence>
<keyword evidence="10" id="KW-0810">Translation regulation</keyword>
<keyword evidence="19" id="KW-1185">Reference proteome</keyword>
<evidence type="ECO:0000256" key="9">
    <source>
        <dbReference type="ARBA" id="ARBA00022843"/>
    </source>
</evidence>
<proteinExistence type="inferred from homology"/>
<evidence type="ECO:0000313" key="19">
    <source>
        <dbReference type="Proteomes" id="UP001190640"/>
    </source>
</evidence>
<keyword evidence="13" id="KW-0472">Membrane</keyword>
<dbReference type="GO" id="GO:0006915">
    <property type="term" value="P:apoptotic process"/>
    <property type="evidence" value="ECO:0007669"/>
    <property type="project" value="UniProtKB-KW"/>
</dbReference>
<dbReference type="KEGG" id="emc:129338791"/>
<dbReference type="Proteomes" id="UP001190640">
    <property type="component" value="Chromosome 12"/>
</dbReference>
<evidence type="ECO:0000313" key="20">
    <source>
        <dbReference type="RefSeq" id="XP_054849250.1"/>
    </source>
</evidence>
<feature type="compositionally biased region" description="Polar residues" evidence="17">
    <location>
        <begin position="265"/>
        <end position="274"/>
    </location>
</feature>
<evidence type="ECO:0000256" key="8">
    <source>
        <dbReference type="ARBA" id="ARBA00022824"/>
    </source>
</evidence>
<evidence type="ECO:0000256" key="10">
    <source>
        <dbReference type="ARBA" id="ARBA00022845"/>
    </source>
</evidence>
<evidence type="ECO:0000256" key="6">
    <source>
        <dbReference type="ARBA" id="ARBA00022737"/>
    </source>
</evidence>
<dbReference type="GO" id="GO:0019888">
    <property type="term" value="F:protein phosphatase regulator activity"/>
    <property type="evidence" value="ECO:0007669"/>
    <property type="project" value="TreeGrafter"/>
</dbReference>
<keyword evidence="7" id="KW-1000">Mitochondrion outer membrane</keyword>
<dbReference type="InterPro" id="IPR019523">
    <property type="entry name" value="Prot_Pase1_reg-su15A/B_C"/>
</dbReference>
<feature type="region of interest" description="Disordered" evidence="17">
    <location>
        <begin position="245"/>
        <end position="304"/>
    </location>
</feature>
<evidence type="ECO:0000256" key="1">
    <source>
        <dbReference type="ARBA" id="ARBA00004397"/>
    </source>
</evidence>
<reference evidence="20" key="1">
    <citation type="submission" date="2025-08" db="UniProtKB">
        <authorList>
            <consortium name="RefSeq"/>
        </authorList>
    </citation>
    <scope>IDENTIFICATION</scope>
    <source>
        <tissue evidence="20">Blood</tissue>
    </source>
</reference>
<keyword evidence="12" id="KW-0496">Mitochondrion</keyword>
<dbReference type="PANTHER" id="PTHR16489">
    <property type="entry name" value="GH11727P"/>
    <property type="match status" value="1"/>
</dbReference>
<dbReference type="CTD" id="23645"/>
<protein>
    <recommendedName>
        <fullName evidence="14">Protein phosphatase 1 regulatory subunit 15A</fullName>
    </recommendedName>
    <alternativeName>
        <fullName evidence="15">Growth arrest and DNA damage-inducible protein GADD34</fullName>
    </alternativeName>
</protein>
<dbReference type="GO" id="GO:0005741">
    <property type="term" value="C:mitochondrial outer membrane"/>
    <property type="evidence" value="ECO:0007669"/>
    <property type="project" value="UniProtKB-SubCell"/>
</dbReference>
<comment type="subcellular location">
    <subcellularLocation>
        <location evidence="1">Endoplasmic reticulum membrane</location>
        <topology evidence="1">Peripheral membrane protein</topology>
        <orientation evidence="1">Cytoplasmic side</orientation>
    </subcellularLocation>
    <subcellularLocation>
        <location evidence="2">Mitochondrion outer membrane</location>
        <topology evidence="2">Peripheral membrane protein</topology>
        <orientation evidence="2">Cytoplasmic side</orientation>
    </subcellularLocation>
</comment>
<feature type="region of interest" description="Disordered" evidence="17">
    <location>
        <begin position="433"/>
        <end position="460"/>
    </location>
</feature>
<keyword evidence="6" id="KW-0677">Repeat</keyword>
<feature type="compositionally biased region" description="Basic and acidic residues" evidence="17">
    <location>
        <begin position="245"/>
        <end position="254"/>
    </location>
</feature>
<comment type="similarity">
    <text evidence="3">Belongs to the PPP1R15 family.</text>
</comment>
<evidence type="ECO:0000256" key="14">
    <source>
        <dbReference type="ARBA" id="ARBA00040008"/>
    </source>
</evidence>
<organism evidence="19 20">
    <name type="scientific">Eublepharis macularius</name>
    <name type="common">Leopard gecko</name>
    <name type="synonym">Cyrtodactylus macularius</name>
    <dbReference type="NCBI Taxonomy" id="481883"/>
    <lineage>
        <taxon>Eukaryota</taxon>
        <taxon>Metazoa</taxon>
        <taxon>Chordata</taxon>
        <taxon>Craniata</taxon>
        <taxon>Vertebrata</taxon>
        <taxon>Euteleostomi</taxon>
        <taxon>Lepidosauria</taxon>
        <taxon>Squamata</taxon>
        <taxon>Bifurcata</taxon>
        <taxon>Gekkota</taxon>
        <taxon>Eublepharidae</taxon>
        <taxon>Eublepharinae</taxon>
        <taxon>Eublepharis</taxon>
    </lineage>
</organism>
<evidence type="ECO:0000256" key="15">
    <source>
        <dbReference type="ARBA" id="ARBA00042438"/>
    </source>
</evidence>
<dbReference type="GO" id="GO:0000164">
    <property type="term" value="C:protein phosphatase type 1 complex"/>
    <property type="evidence" value="ECO:0007669"/>
    <property type="project" value="TreeGrafter"/>
</dbReference>
<evidence type="ECO:0000256" key="4">
    <source>
        <dbReference type="ARBA" id="ARBA00022553"/>
    </source>
</evidence>
<feature type="compositionally biased region" description="Acidic residues" evidence="17">
    <location>
        <begin position="336"/>
        <end position="355"/>
    </location>
</feature>
<evidence type="ECO:0000256" key="16">
    <source>
        <dbReference type="ARBA" id="ARBA00047011"/>
    </source>
</evidence>
<dbReference type="PANTHER" id="PTHR16489:SF14">
    <property type="entry name" value="PROTEIN PHOSPHATASE 1 REGULATORY SUBUNIT 15A"/>
    <property type="match status" value="1"/>
</dbReference>
<dbReference type="AlphaFoldDB" id="A0AA97K0S5"/>
<sequence>MPPHMASHLASHPESKSLPFVCCDCFGRRMSKILPLESSRSPPAGKFDSTAMLLGRMTYLAMHWLKKWLRLLQNFSRALMKAILMGIAKGAATAAPLEKTRRPWGREKELERGESEIEDGEKLSFDIDHLGYPVLNSLESWSQEDTESVIEDGHFGECPEWFLKVSSGAKVDKMHLEDNTALCLIHHSISFDFGNNWECSSDEDSGLEDGESPRSFPPKSWEDCYYPQMFAKRLDIGGCFEEKARDSCHPREESGDFENDFEGGSRQSLESPFISQERRANVESSGDIVIPEEQGLKSTSNSSKEGEYLVKENLGTPSISHGFKSSLVLSLFYSPSEEDDDDDTEDWSSEDEMEETIQSSLDSVVLENGDNSAADSFQHQSFPENLGGCFFPSMDPMHSFSFSRTVQPVTCAPPESKNHEEITVSFYLSQPYSMPEETCNPPKPPSHKDPRSAPGHPPHQCCQLQTERNCDLVTTETPLVSRKAGQLAKKVRFSPEVTVHTLVVWDYASRAARRGPWEEMARDRCRFQRRIAEVGAILEPCLQMDHRASVWRKTHGALQLEEEIGDNTLPSLASQEKLCA</sequence>